<dbReference type="SUPFAM" id="SSF51197">
    <property type="entry name" value="Clavaminate synthase-like"/>
    <property type="match status" value="1"/>
</dbReference>
<accession>A0ABV3AF39</accession>
<keyword evidence="1" id="KW-0560">Oxidoreductase</keyword>
<dbReference type="EMBL" id="JBFAEG010000017">
    <property type="protein sequence ID" value="MEU5709897.1"/>
    <property type="molecule type" value="Genomic_DNA"/>
</dbReference>
<comment type="caution">
    <text evidence="1">The sequence shown here is derived from an EMBL/GenBank/DDBJ whole genome shotgun (WGS) entry which is preliminary data.</text>
</comment>
<dbReference type="InterPro" id="IPR008775">
    <property type="entry name" value="Phytyl_CoA_dOase-like"/>
</dbReference>
<dbReference type="PANTHER" id="PTHR20883">
    <property type="entry name" value="PHYTANOYL-COA DIOXYGENASE DOMAIN CONTAINING 1"/>
    <property type="match status" value="1"/>
</dbReference>
<name>A0ABV3AF39_9ACTN</name>
<evidence type="ECO:0000313" key="1">
    <source>
        <dbReference type="EMBL" id="MEU5709897.1"/>
    </source>
</evidence>
<dbReference type="Proteomes" id="UP001551011">
    <property type="component" value="Unassembled WGS sequence"/>
</dbReference>
<sequence>MTDPDSTDWRKEAIPGLSVVHAGTEREAAARQFADQGIVRLTDIFDETGLRRIQEEVAEHIRTEVPRLDRDVYRDPDGTTVRVVNNLQRYRPYFARLLSDDALLDLVESITGWTPLPFYAEYFAKVPGGAVANPHQERAFEYVDPPQYIHLWIALEDITPDQGPLRFWLGSHKQDVLPHTERDFSGMQYIPDDVLEQHGFPVRAGVGSAGDTFVLDSGTIHASSLNTGSRPRPSLVLAYRGADTELRTA</sequence>
<dbReference type="RefSeq" id="WP_359258342.1">
    <property type="nucleotide sequence ID" value="NZ_JBFAEG010000017.1"/>
</dbReference>
<proteinExistence type="predicted"/>
<dbReference type="Gene3D" id="2.60.120.620">
    <property type="entry name" value="q2cbj1_9rhob like domain"/>
    <property type="match status" value="1"/>
</dbReference>
<dbReference type="Pfam" id="PF05721">
    <property type="entry name" value="PhyH"/>
    <property type="match status" value="1"/>
</dbReference>
<organism evidence="1 2">
    <name type="scientific">Streptomyces flaveolus</name>
    <dbReference type="NCBI Taxonomy" id="67297"/>
    <lineage>
        <taxon>Bacteria</taxon>
        <taxon>Bacillati</taxon>
        <taxon>Actinomycetota</taxon>
        <taxon>Actinomycetes</taxon>
        <taxon>Kitasatosporales</taxon>
        <taxon>Streptomycetaceae</taxon>
        <taxon>Streptomyces</taxon>
    </lineage>
</organism>
<gene>
    <name evidence="1" type="ORF">AB0H04_23975</name>
</gene>
<keyword evidence="2" id="KW-1185">Reference proteome</keyword>
<reference evidence="1 2" key="1">
    <citation type="submission" date="2024-06" db="EMBL/GenBank/DDBJ databases">
        <title>The Natural Products Discovery Center: Release of the First 8490 Sequenced Strains for Exploring Actinobacteria Biosynthetic Diversity.</title>
        <authorList>
            <person name="Kalkreuter E."/>
            <person name="Kautsar S.A."/>
            <person name="Yang D."/>
            <person name="Bader C.D."/>
            <person name="Teijaro C.N."/>
            <person name="Fluegel L."/>
            <person name="Davis C.M."/>
            <person name="Simpson J.R."/>
            <person name="Lauterbach L."/>
            <person name="Steele A.D."/>
            <person name="Gui C."/>
            <person name="Meng S."/>
            <person name="Li G."/>
            <person name="Viehrig K."/>
            <person name="Ye F."/>
            <person name="Su P."/>
            <person name="Kiefer A.F."/>
            <person name="Nichols A."/>
            <person name="Cepeda A.J."/>
            <person name="Yan W."/>
            <person name="Fan B."/>
            <person name="Jiang Y."/>
            <person name="Adhikari A."/>
            <person name="Zheng C.-J."/>
            <person name="Schuster L."/>
            <person name="Cowan T.M."/>
            <person name="Smanski M.J."/>
            <person name="Chevrette M.G."/>
            <person name="De Carvalho L.P.S."/>
            <person name="Shen B."/>
        </authorList>
    </citation>
    <scope>NUCLEOTIDE SEQUENCE [LARGE SCALE GENOMIC DNA]</scope>
    <source>
        <strain evidence="1 2">NPDC020594</strain>
    </source>
</reference>
<keyword evidence="1" id="KW-0223">Dioxygenase</keyword>
<dbReference type="PANTHER" id="PTHR20883:SF48">
    <property type="entry name" value="ECTOINE DIOXYGENASE"/>
    <property type="match status" value="1"/>
</dbReference>
<evidence type="ECO:0000313" key="2">
    <source>
        <dbReference type="Proteomes" id="UP001551011"/>
    </source>
</evidence>
<dbReference type="GO" id="GO:0051213">
    <property type="term" value="F:dioxygenase activity"/>
    <property type="evidence" value="ECO:0007669"/>
    <property type="project" value="UniProtKB-KW"/>
</dbReference>
<protein>
    <submittedName>
        <fullName evidence="1">Phytanoyl-CoA dioxygenase family protein</fullName>
    </submittedName>
</protein>